<evidence type="ECO:0000256" key="1">
    <source>
        <dbReference type="SAM" id="MobiDB-lite"/>
    </source>
</evidence>
<keyword evidence="2" id="KW-0732">Signal</keyword>
<evidence type="ECO:0000313" key="4">
    <source>
        <dbReference type="Proteomes" id="UP001060336"/>
    </source>
</evidence>
<protein>
    <recommendedName>
        <fullName evidence="5">Lipoprotein</fullName>
    </recommendedName>
</protein>
<feature type="chain" id="PRO_5039890356" description="Lipoprotein" evidence="2">
    <location>
        <begin position="24"/>
        <end position="48"/>
    </location>
</feature>
<sequence length="48" mass="5265">MLRRMTRIGMLALLFAGLALTQAACGKKGNLKPPQDKPSDYPRSYPTS</sequence>
<proteinExistence type="predicted"/>
<feature type="region of interest" description="Disordered" evidence="1">
    <location>
        <begin position="27"/>
        <end position="48"/>
    </location>
</feature>
<dbReference type="AlphaFoldDB" id="A0A9J7ALX8"/>
<dbReference type="RefSeq" id="WP_257766683.1">
    <property type="nucleotide sequence ID" value="NZ_CP102480.1"/>
</dbReference>
<organism evidence="3 4">
    <name type="scientific">Nisaea acidiphila</name>
    <dbReference type="NCBI Taxonomy" id="1862145"/>
    <lineage>
        <taxon>Bacteria</taxon>
        <taxon>Pseudomonadati</taxon>
        <taxon>Pseudomonadota</taxon>
        <taxon>Alphaproteobacteria</taxon>
        <taxon>Rhodospirillales</taxon>
        <taxon>Thalassobaculaceae</taxon>
        <taxon>Nisaea</taxon>
    </lineage>
</organism>
<evidence type="ECO:0000256" key="2">
    <source>
        <dbReference type="SAM" id="SignalP"/>
    </source>
</evidence>
<dbReference type="KEGG" id="naci:NUH88_12185"/>
<reference evidence="3" key="1">
    <citation type="submission" date="2022-08" db="EMBL/GenBank/DDBJ databases">
        <title>Nisaea acidiphila sp. nov., isolated from a marine algal debris and emended description of the genus Nisaea Urios et al. 2008.</title>
        <authorList>
            <person name="Kwon K."/>
        </authorList>
    </citation>
    <scope>NUCLEOTIDE SEQUENCE</scope>
    <source>
        <strain evidence="3">MEBiC11861</strain>
    </source>
</reference>
<keyword evidence="4" id="KW-1185">Reference proteome</keyword>
<evidence type="ECO:0008006" key="5">
    <source>
        <dbReference type="Google" id="ProtNLM"/>
    </source>
</evidence>
<evidence type="ECO:0000313" key="3">
    <source>
        <dbReference type="EMBL" id="UUX48175.1"/>
    </source>
</evidence>
<name>A0A9J7ALX8_9PROT</name>
<gene>
    <name evidence="3" type="ORF">NUH88_12185</name>
</gene>
<dbReference type="Proteomes" id="UP001060336">
    <property type="component" value="Chromosome"/>
</dbReference>
<dbReference type="EMBL" id="CP102480">
    <property type="protein sequence ID" value="UUX48175.1"/>
    <property type="molecule type" value="Genomic_DNA"/>
</dbReference>
<feature type="signal peptide" evidence="2">
    <location>
        <begin position="1"/>
        <end position="23"/>
    </location>
</feature>
<accession>A0A9J7ALX8</accession>